<gene>
    <name evidence="2" type="ORF">I858_016635</name>
</gene>
<dbReference type="RefSeq" id="WP_038704974.1">
    <property type="nucleotide sequence ID" value="NZ_CP016541.2"/>
</dbReference>
<feature type="chain" id="PRO_5008529229" evidence="1">
    <location>
        <begin position="29"/>
        <end position="113"/>
    </location>
</feature>
<proteinExistence type="predicted"/>
<reference evidence="2" key="1">
    <citation type="submission" date="2016-10" db="EMBL/GenBank/DDBJ databases">
        <authorList>
            <person name="See-Too W.S."/>
        </authorList>
    </citation>
    <scope>NUCLEOTIDE SEQUENCE</scope>
    <source>
        <strain evidence="2">L10.15</strain>
        <plasmid evidence="2">pPS15-1</plasmid>
    </source>
</reference>
<keyword evidence="3" id="KW-1185">Reference proteome</keyword>
<keyword evidence="1" id="KW-0732">Signal</keyword>
<organism evidence="2 3">
    <name type="scientific">Planococcus versutus</name>
    <dbReference type="NCBI Taxonomy" id="1302659"/>
    <lineage>
        <taxon>Bacteria</taxon>
        <taxon>Bacillati</taxon>
        <taxon>Bacillota</taxon>
        <taxon>Bacilli</taxon>
        <taxon>Bacillales</taxon>
        <taxon>Caryophanaceae</taxon>
        <taxon>Planococcus</taxon>
    </lineage>
</organism>
<evidence type="ECO:0000313" key="2">
    <source>
        <dbReference type="EMBL" id="ANU28606.1"/>
    </source>
</evidence>
<accession>A0A1B1S5Y3</accession>
<geneLocation type="plasmid" evidence="2 3">
    <name>pPS15-1</name>
</geneLocation>
<feature type="signal peptide" evidence="1">
    <location>
        <begin position="1"/>
        <end position="28"/>
    </location>
</feature>
<name>A0A1B1S5Y3_9BACL</name>
<dbReference type="OrthoDB" id="2339755at2"/>
<evidence type="ECO:0000256" key="1">
    <source>
        <dbReference type="SAM" id="SignalP"/>
    </source>
</evidence>
<dbReference type="EMBL" id="CP016541">
    <property type="protein sequence ID" value="ANU28606.1"/>
    <property type="molecule type" value="Genomic_DNA"/>
</dbReference>
<dbReference type="KEGG" id="pll:I858_016635"/>
<keyword evidence="2" id="KW-0614">Plasmid</keyword>
<evidence type="ECO:0000313" key="3">
    <source>
        <dbReference type="Proteomes" id="UP000053354"/>
    </source>
</evidence>
<sequence length="113" mass="12195">MKKKLGLGIFSTIFAVSLLLVSTMPAFAAQGPWSSAFKYDINGISSVGTSNASEGGNYQLRVVYATGTIVGNKSYYLGTNKSASSTFYGTPSRDKKGMVLVSPQYYHSPWFEV</sequence>
<dbReference type="Proteomes" id="UP000053354">
    <property type="component" value="Plasmid pPS15-1"/>
</dbReference>
<protein>
    <submittedName>
        <fullName evidence="2">Uncharacterized protein</fullName>
    </submittedName>
</protein>
<dbReference type="AlphaFoldDB" id="A0A1B1S5Y3"/>